<dbReference type="PRINTS" id="PR01854">
    <property type="entry name" value="BR22PROTEIN"/>
</dbReference>
<dbReference type="Pfam" id="PF08524">
    <property type="entry name" value="rRNA_processing"/>
    <property type="match status" value="1"/>
</dbReference>
<reference evidence="2" key="1">
    <citation type="journal article" date="2024" name="Gigascience">
        <title>Chromosome-level genome of the poultry shaft louse Menopon gallinae provides insight into the host-switching and adaptive evolution of parasitic lice.</title>
        <authorList>
            <person name="Xu Y."/>
            <person name="Ma L."/>
            <person name="Liu S."/>
            <person name="Liang Y."/>
            <person name="Liu Q."/>
            <person name="He Z."/>
            <person name="Tian L."/>
            <person name="Duan Y."/>
            <person name="Cai W."/>
            <person name="Li H."/>
            <person name="Song F."/>
        </authorList>
    </citation>
    <scope>NUCLEOTIDE SEQUENCE</scope>
    <source>
        <strain evidence="2">Cailab_2023a</strain>
    </source>
</reference>
<evidence type="ECO:0008006" key="3">
    <source>
        <dbReference type="Google" id="ProtNLM"/>
    </source>
</evidence>
<evidence type="ECO:0000256" key="1">
    <source>
        <dbReference type="SAM" id="MobiDB-lite"/>
    </source>
</evidence>
<organism evidence="2">
    <name type="scientific">Menopon gallinae</name>
    <name type="common">poultry shaft louse</name>
    <dbReference type="NCBI Taxonomy" id="328185"/>
    <lineage>
        <taxon>Eukaryota</taxon>
        <taxon>Metazoa</taxon>
        <taxon>Ecdysozoa</taxon>
        <taxon>Arthropoda</taxon>
        <taxon>Hexapoda</taxon>
        <taxon>Insecta</taxon>
        <taxon>Pterygota</taxon>
        <taxon>Neoptera</taxon>
        <taxon>Paraneoptera</taxon>
        <taxon>Psocodea</taxon>
        <taxon>Troctomorpha</taxon>
        <taxon>Phthiraptera</taxon>
        <taxon>Amblycera</taxon>
        <taxon>Menoponidae</taxon>
        <taxon>Menopon</taxon>
    </lineage>
</organism>
<feature type="region of interest" description="Disordered" evidence="1">
    <location>
        <begin position="1"/>
        <end position="30"/>
    </location>
</feature>
<feature type="region of interest" description="Disordered" evidence="1">
    <location>
        <begin position="61"/>
        <end position="84"/>
    </location>
</feature>
<dbReference type="InterPro" id="IPR013730">
    <property type="entry name" value="Fyv7/TAP26"/>
</dbReference>
<dbReference type="EMBL" id="JARGDH010000003">
    <property type="protein sequence ID" value="KAL0272836.1"/>
    <property type="molecule type" value="Genomic_DNA"/>
</dbReference>
<feature type="compositionally biased region" description="Basic and acidic residues" evidence="1">
    <location>
        <begin position="67"/>
        <end position="76"/>
    </location>
</feature>
<name>A0AAW2HT29_9NEOP</name>
<protein>
    <recommendedName>
        <fullName evidence="3">Thyroid transcription factor 1-associated protein 26</fullName>
    </recommendedName>
</protein>
<comment type="caution">
    <text evidence="2">The sequence shown here is derived from an EMBL/GenBank/DDBJ whole genome shotgun (WGS) entry which is preliminary data.</text>
</comment>
<gene>
    <name evidence="2" type="ORF">PYX00_005660</name>
</gene>
<proteinExistence type="predicted"/>
<evidence type="ECO:0000313" key="2">
    <source>
        <dbReference type="EMBL" id="KAL0272836.1"/>
    </source>
</evidence>
<sequence length="158" mass="18863">MQNTDSAEGVSNVANRTDGKKPFNKKKWREQKYSIKAKVKRWEEKRRKNMTMKYHRELKKSGINLENLKRDNKMEKGMSPMKKAQLKYQAIQEAKQKKREEMERVKSEREQAIKAYKEKKAAKFRKLSQKTSKGQPVMRGRMELLLEKIEKNYANHNS</sequence>
<accession>A0AAW2HT29</accession>
<dbReference type="AlphaFoldDB" id="A0AAW2HT29"/>